<proteinExistence type="predicted"/>
<keyword evidence="1" id="KW-0812">Transmembrane</keyword>
<feature type="transmembrane region" description="Helical" evidence="1">
    <location>
        <begin position="25"/>
        <end position="46"/>
    </location>
</feature>
<dbReference type="RefSeq" id="XP_067512081.1">
    <property type="nucleotide sequence ID" value="XM_067655980.1"/>
</dbReference>
<sequence>MANGRRVLDEATNVASQRLILRLHLVLPLSVSLSSIHIATVSYTALLSSTTVATTSSAASSL</sequence>
<dbReference type="AlphaFoldDB" id="I1BKF5"/>
<dbReference type="InParanoid" id="I1BKF5"/>
<dbReference type="EMBL" id="CH476732">
    <property type="protein sequence ID" value="EIE76685.1"/>
    <property type="molecule type" value="Genomic_DNA"/>
</dbReference>
<keyword evidence="3" id="KW-1185">Reference proteome</keyword>
<dbReference type="VEuPathDB" id="FungiDB:RO3G_01389"/>
<dbReference type="GeneID" id="93608361"/>
<keyword evidence="1" id="KW-0472">Membrane</keyword>
<gene>
    <name evidence="2" type="ORF">RO3G_01389</name>
</gene>
<evidence type="ECO:0000313" key="3">
    <source>
        <dbReference type="Proteomes" id="UP000009138"/>
    </source>
</evidence>
<evidence type="ECO:0000256" key="1">
    <source>
        <dbReference type="SAM" id="Phobius"/>
    </source>
</evidence>
<protein>
    <submittedName>
        <fullName evidence="2">Uncharacterized protein</fullName>
    </submittedName>
</protein>
<evidence type="ECO:0000313" key="2">
    <source>
        <dbReference type="EMBL" id="EIE76685.1"/>
    </source>
</evidence>
<accession>I1BKF5</accession>
<dbReference type="Proteomes" id="UP000009138">
    <property type="component" value="Unassembled WGS sequence"/>
</dbReference>
<organism evidence="2 3">
    <name type="scientific">Rhizopus delemar (strain RA 99-880 / ATCC MYA-4621 / FGSC 9543 / NRRL 43880)</name>
    <name type="common">Mucormycosis agent</name>
    <name type="synonym">Rhizopus arrhizus var. delemar</name>
    <dbReference type="NCBI Taxonomy" id="246409"/>
    <lineage>
        <taxon>Eukaryota</taxon>
        <taxon>Fungi</taxon>
        <taxon>Fungi incertae sedis</taxon>
        <taxon>Mucoromycota</taxon>
        <taxon>Mucoromycotina</taxon>
        <taxon>Mucoromycetes</taxon>
        <taxon>Mucorales</taxon>
        <taxon>Mucorineae</taxon>
        <taxon>Rhizopodaceae</taxon>
        <taxon>Rhizopus</taxon>
    </lineage>
</organism>
<reference evidence="2 3" key="1">
    <citation type="journal article" date="2009" name="PLoS Genet.">
        <title>Genomic analysis of the basal lineage fungus Rhizopus oryzae reveals a whole-genome duplication.</title>
        <authorList>
            <person name="Ma L.-J."/>
            <person name="Ibrahim A.S."/>
            <person name="Skory C."/>
            <person name="Grabherr M.G."/>
            <person name="Burger G."/>
            <person name="Butler M."/>
            <person name="Elias M."/>
            <person name="Idnurm A."/>
            <person name="Lang B.F."/>
            <person name="Sone T."/>
            <person name="Abe A."/>
            <person name="Calvo S.E."/>
            <person name="Corrochano L.M."/>
            <person name="Engels R."/>
            <person name="Fu J."/>
            <person name="Hansberg W."/>
            <person name="Kim J.-M."/>
            <person name="Kodira C.D."/>
            <person name="Koehrsen M.J."/>
            <person name="Liu B."/>
            <person name="Miranda-Saavedra D."/>
            <person name="O'Leary S."/>
            <person name="Ortiz-Castellanos L."/>
            <person name="Poulter R."/>
            <person name="Rodriguez-Romero J."/>
            <person name="Ruiz-Herrera J."/>
            <person name="Shen Y.-Q."/>
            <person name="Zeng Q."/>
            <person name="Galagan J."/>
            <person name="Birren B.W."/>
            <person name="Cuomo C.A."/>
            <person name="Wickes B.L."/>
        </authorList>
    </citation>
    <scope>NUCLEOTIDE SEQUENCE [LARGE SCALE GENOMIC DNA]</scope>
    <source>
        <strain evidence="3">RA 99-880 / ATCC MYA-4621 / FGSC 9543 / NRRL 43880</strain>
    </source>
</reference>
<name>I1BKF5_RHIO9</name>
<keyword evidence="1" id="KW-1133">Transmembrane helix</keyword>